<dbReference type="InterPro" id="IPR018967">
    <property type="entry name" value="FeS-contain_CDGSH-typ"/>
</dbReference>
<evidence type="ECO:0000313" key="6">
    <source>
        <dbReference type="EMBL" id="GAA0713954.1"/>
    </source>
</evidence>
<protein>
    <submittedName>
        <fullName evidence="6">CDGSH iron-sulfur domain-containing protein</fullName>
    </submittedName>
</protein>
<keyword evidence="3" id="KW-0408">Iron</keyword>
<feature type="domain" description="Iron-binding zinc finger CDGSH type" evidence="5">
    <location>
        <begin position="175"/>
        <end position="214"/>
    </location>
</feature>
<organism evidence="6 7">
    <name type="scientific">Dokdonella soli</name>
    <dbReference type="NCBI Taxonomy" id="529810"/>
    <lineage>
        <taxon>Bacteria</taxon>
        <taxon>Pseudomonadati</taxon>
        <taxon>Pseudomonadota</taxon>
        <taxon>Gammaproteobacteria</taxon>
        <taxon>Lysobacterales</taxon>
        <taxon>Rhodanobacteraceae</taxon>
        <taxon>Dokdonella</taxon>
    </lineage>
</organism>
<keyword evidence="1" id="KW-0001">2Fe-2S</keyword>
<evidence type="ECO:0000259" key="5">
    <source>
        <dbReference type="SMART" id="SM00704"/>
    </source>
</evidence>
<keyword evidence="2" id="KW-0479">Metal-binding</keyword>
<keyword evidence="7" id="KW-1185">Reference proteome</keyword>
<sequence length="216" mass="23004">MEDSTVAIETVKGKAVTIHFDGQRCVHSRNCVLDHPDVFVPNVEGEWIHPDAASADEVMRIAKNCPSGAIQCERHDGGAQEAPPVVNTVRVRENGPLAFNAPLSIRGKADGLRATLCRCGASKNKPWCDGSHAEIGFTATGEPAIAQSQPLAARDGALLIEPQHNGPLKVIGNLEIVSGTGHTINRVTKTWLCRCGHSKNKPYCDGSHSTVGFEAA</sequence>
<dbReference type="Gene3D" id="3.30.70.20">
    <property type="match status" value="1"/>
</dbReference>
<evidence type="ECO:0000256" key="1">
    <source>
        <dbReference type="ARBA" id="ARBA00022714"/>
    </source>
</evidence>
<evidence type="ECO:0000313" key="7">
    <source>
        <dbReference type="Proteomes" id="UP001501523"/>
    </source>
</evidence>
<dbReference type="Pfam" id="PF09360">
    <property type="entry name" value="zf-CDGSH"/>
    <property type="match status" value="2"/>
</dbReference>
<dbReference type="PANTHER" id="PTHR46491">
    <property type="entry name" value="CDGSH IRON SULFUR DOMAIN PROTEIN HOMOLOG"/>
    <property type="match status" value="1"/>
</dbReference>
<reference evidence="6 7" key="1">
    <citation type="journal article" date="2019" name="Int. J. Syst. Evol. Microbiol.">
        <title>The Global Catalogue of Microorganisms (GCM) 10K type strain sequencing project: providing services to taxonomists for standard genome sequencing and annotation.</title>
        <authorList>
            <consortium name="The Broad Institute Genomics Platform"/>
            <consortium name="The Broad Institute Genome Sequencing Center for Infectious Disease"/>
            <person name="Wu L."/>
            <person name="Ma J."/>
        </authorList>
    </citation>
    <scope>NUCLEOTIDE SEQUENCE [LARGE SCALE GENOMIC DNA]</scope>
    <source>
        <strain evidence="6 7">JCM 15421</strain>
    </source>
</reference>
<evidence type="ECO:0000256" key="4">
    <source>
        <dbReference type="ARBA" id="ARBA00023014"/>
    </source>
</evidence>
<dbReference type="Proteomes" id="UP001501523">
    <property type="component" value="Unassembled WGS sequence"/>
</dbReference>
<dbReference type="EMBL" id="BAAAEU010000007">
    <property type="protein sequence ID" value="GAA0713954.1"/>
    <property type="molecule type" value="Genomic_DNA"/>
</dbReference>
<dbReference type="Gene3D" id="3.40.5.90">
    <property type="entry name" value="CDGSH iron-sulfur domain, mitoNEET-type"/>
    <property type="match status" value="2"/>
</dbReference>
<evidence type="ECO:0000256" key="2">
    <source>
        <dbReference type="ARBA" id="ARBA00022723"/>
    </source>
</evidence>
<name>A0ABN1IHS8_9GAMM</name>
<feature type="domain" description="Iron-binding zinc finger CDGSH type" evidence="5">
    <location>
        <begin position="94"/>
        <end position="138"/>
    </location>
</feature>
<dbReference type="InterPro" id="IPR042216">
    <property type="entry name" value="MitoNEET_CISD"/>
</dbReference>
<dbReference type="SMART" id="SM00704">
    <property type="entry name" value="ZnF_CDGSH"/>
    <property type="match status" value="2"/>
</dbReference>
<dbReference type="InterPro" id="IPR010693">
    <property type="entry name" value="Divergent_4Fe-4S_mono-cluster"/>
</dbReference>
<dbReference type="Pfam" id="PF06902">
    <property type="entry name" value="Fer4_19"/>
    <property type="match status" value="1"/>
</dbReference>
<keyword evidence="4" id="KW-0411">Iron-sulfur</keyword>
<dbReference type="InterPro" id="IPR052950">
    <property type="entry name" value="CISD"/>
</dbReference>
<accession>A0ABN1IHS8</accession>
<comment type="caution">
    <text evidence="6">The sequence shown here is derived from an EMBL/GenBank/DDBJ whole genome shotgun (WGS) entry which is preliminary data.</text>
</comment>
<dbReference type="PANTHER" id="PTHR46491:SF3">
    <property type="entry name" value="CDGSH IRON-SULFUR DOMAIN-CONTAINING PROTEIN 3, MITOCHONDRIAL"/>
    <property type="match status" value="1"/>
</dbReference>
<proteinExistence type="predicted"/>
<gene>
    <name evidence="6" type="ORF">GCM10009105_17910</name>
</gene>
<evidence type="ECO:0000256" key="3">
    <source>
        <dbReference type="ARBA" id="ARBA00023004"/>
    </source>
</evidence>